<gene>
    <name evidence="1" type="ORF">SEA_POTATOCHIP_60</name>
</gene>
<organism evidence="1 2">
    <name type="scientific">Corynebacterium phage PotatoChip</name>
    <dbReference type="NCBI Taxonomy" id="2047870"/>
    <lineage>
        <taxon>Viruses</taxon>
        <taxon>Duplodnaviria</taxon>
        <taxon>Heunggongvirae</taxon>
        <taxon>Uroviricota</taxon>
        <taxon>Caudoviricetes</taxon>
        <taxon>Zierdtviridae</taxon>
        <taxon>Toshachvirinae</taxon>
        <taxon>Ceetrepovirus</taxon>
        <taxon>Ceetrepovirus zion</taxon>
        <taxon>Corynebacterium virus Zion</taxon>
    </lineage>
</organism>
<dbReference type="Proteomes" id="UP000241102">
    <property type="component" value="Segment"/>
</dbReference>
<protein>
    <submittedName>
        <fullName evidence="1">Uncharacterized protein</fullName>
    </submittedName>
</protein>
<evidence type="ECO:0000313" key="1">
    <source>
        <dbReference type="EMBL" id="ATW58694.1"/>
    </source>
</evidence>
<accession>A0A2H4P8Y6</accession>
<reference evidence="1 2" key="1">
    <citation type="submission" date="2017-10" db="EMBL/GenBank/DDBJ databases">
        <authorList>
            <person name="Monti D.L."/>
            <person name="McPhail C.W."/>
            <person name="Foksinska A.M."/>
            <person name="Opsteen S.A."/>
            <person name="Casey K.N."/>
            <person name="Ali S.Y."/>
            <person name="Nguyen D.C."/>
            <person name="Vale K."/>
            <person name="Baghaei N."/>
            <person name="Pratt M.C."/>
            <person name="Page E.F."/>
            <person name="Gosain A.J."/>
            <person name="Castillo S.J."/>
            <person name="Mallepalli N.R."/>
            <person name="Thompson A.L."/>
            <person name="Presedo N.A."/>
            <person name="Murrell A.C."/>
            <person name="Sahawneh K.J."/>
            <person name="Saleeby D.P."/>
            <person name="Stoner T.H."/>
            <person name="Garlena R.A."/>
            <person name="Russell D.A."/>
            <person name="Pope W.H."/>
            <person name="Jacobs-Sera D."/>
            <person name="Hatfull G.F."/>
        </authorList>
    </citation>
    <scope>NUCLEOTIDE SEQUENCE [LARGE SCALE GENOMIC DNA]</scope>
</reference>
<sequence length="66" mass="7238">MGKTRSDAESTAAEYLRLLRELADFRAALKDGATNPKLTSIDHSWCEAARDGIDRILNGETSNDKA</sequence>
<dbReference type="EMBL" id="MG198778">
    <property type="protein sequence ID" value="ATW58694.1"/>
    <property type="molecule type" value="Genomic_DNA"/>
</dbReference>
<evidence type="ECO:0000313" key="2">
    <source>
        <dbReference type="Proteomes" id="UP000241102"/>
    </source>
</evidence>
<proteinExistence type="predicted"/>
<name>A0A2H4P8Y6_9CAUD</name>